<protein>
    <submittedName>
        <fullName evidence="1">Uncharacterized protein</fullName>
    </submittedName>
</protein>
<dbReference type="Proteomes" id="UP001341135">
    <property type="component" value="Chromosome"/>
</dbReference>
<keyword evidence="2" id="KW-1185">Reference proteome</keyword>
<reference evidence="1 2" key="1">
    <citation type="submission" date="2023-09" db="EMBL/GenBank/DDBJ databases">
        <title>Pyrofollis japonicus gen. nov. sp. nov., a novel member of the family Pyrodictiaceae isolated from the Iheya North hydrothermal field.</title>
        <authorList>
            <person name="Miyazaki U."/>
            <person name="Sanari M."/>
            <person name="Tame A."/>
            <person name="Kitajima M."/>
            <person name="Okamoto A."/>
            <person name="Sawayama S."/>
            <person name="Miyazaki J."/>
            <person name="Takai K."/>
            <person name="Nakagawa S."/>
        </authorList>
    </citation>
    <scope>NUCLEOTIDE SEQUENCE [LARGE SCALE GENOMIC DNA]</scope>
    <source>
        <strain evidence="1 2">AV2</strain>
    </source>
</reference>
<gene>
    <name evidence="1" type="ORF">PABY_22650</name>
</gene>
<accession>A0ABM8IYT2</accession>
<organism evidence="1 2">
    <name type="scientific">Pyrodictium abyssi</name>
    <dbReference type="NCBI Taxonomy" id="54256"/>
    <lineage>
        <taxon>Archaea</taxon>
        <taxon>Thermoproteota</taxon>
        <taxon>Thermoprotei</taxon>
        <taxon>Desulfurococcales</taxon>
        <taxon>Pyrodictiaceae</taxon>
        <taxon>Pyrodictium</taxon>
    </lineage>
</organism>
<name>A0ABM8IYT2_9CREN</name>
<dbReference type="EMBL" id="AP028907">
    <property type="protein sequence ID" value="BES82698.1"/>
    <property type="molecule type" value="Genomic_DNA"/>
</dbReference>
<evidence type="ECO:0000313" key="1">
    <source>
        <dbReference type="EMBL" id="BES82698.1"/>
    </source>
</evidence>
<sequence length="193" mass="21599">MVYVMAHLLGDMDAVAQGLSVMSSRILVDSLPSLVEELLGPREGSVIVARLLEKGAREGFTRFMERLGVSPDSMKLEQVLAIFVRQEGQQPRHPFQVFDTMECMDGKCVLESRRCPYSDIAERHPTVKAVFIGTVAGVAAALGYRVRWLVTPSARKYLCRESKPDIIIYMDENIELPACRLIVEMYTCSTPQS</sequence>
<proteinExistence type="predicted"/>
<evidence type="ECO:0000313" key="2">
    <source>
        <dbReference type="Proteomes" id="UP001341135"/>
    </source>
</evidence>